<dbReference type="GeneID" id="7830579"/>
<feature type="region of interest" description="Disordered" evidence="2">
    <location>
        <begin position="652"/>
        <end position="675"/>
    </location>
</feature>
<feature type="compositionally biased region" description="Polar residues" evidence="2">
    <location>
        <begin position="765"/>
        <end position="801"/>
    </location>
</feature>
<dbReference type="HOGENOM" id="CLU_282222_0_0_1"/>
<evidence type="ECO:0000313" key="3">
    <source>
        <dbReference type="EMBL" id="EAR96996.2"/>
    </source>
</evidence>
<proteinExistence type="predicted"/>
<feature type="coiled-coil region" evidence="1">
    <location>
        <begin position="872"/>
        <end position="906"/>
    </location>
</feature>
<evidence type="ECO:0000256" key="1">
    <source>
        <dbReference type="SAM" id="Coils"/>
    </source>
</evidence>
<dbReference type="InParanoid" id="Q23K47"/>
<feature type="compositionally biased region" description="Low complexity" evidence="2">
    <location>
        <begin position="17"/>
        <end position="35"/>
    </location>
</feature>
<dbReference type="AlphaFoldDB" id="Q23K47"/>
<keyword evidence="1" id="KW-0175">Coiled coil</keyword>
<dbReference type="Proteomes" id="UP000009168">
    <property type="component" value="Unassembled WGS sequence"/>
</dbReference>
<feature type="region of interest" description="Disordered" evidence="2">
    <location>
        <begin position="756"/>
        <end position="806"/>
    </location>
</feature>
<feature type="compositionally biased region" description="Polar residues" evidence="2">
    <location>
        <begin position="36"/>
        <end position="46"/>
    </location>
</feature>
<name>Q23K47_TETTS</name>
<feature type="region of interest" description="Disordered" evidence="2">
    <location>
        <begin position="1"/>
        <end position="66"/>
    </location>
</feature>
<feature type="region of interest" description="Disordered" evidence="2">
    <location>
        <begin position="103"/>
        <end position="166"/>
    </location>
</feature>
<reference evidence="4" key="1">
    <citation type="journal article" date="2006" name="PLoS Biol.">
        <title>Macronuclear genome sequence of the ciliate Tetrahymena thermophila, a model eukaryote.</title>
        <authorList>
            <person name="Eisen J.A."/>
            <person name="Coyne R.S."/>
            <person name="Wu M."/>
            <person name="Wu D."/>
            <person name="Thiagarajan M."/>
            <person name="Wortman J.R."/>
            <person name="Badger J.H."/>
            <person name="Ren Q."/>
            <person name="Amedeo P."/>
            <person name="Jones K.M."/>
            <person name="Tallon L.J."/>
            <person name="Delcher A.L."/>
            <person name="Salzberg S.L."/>
            <person name="Silva J.C."/>
            <person name="Haas B.J."/>
            <person name="Majoros W.H."/>
            <person name="Farzad M."/>
            <person name="Carlton J.M."/>
            <person name="Smith R.K. Jr."/>
            <person name="Garg J."/>
            <person name="Pearlman R.E."/>
            <person name="Karrer K.M."/>
            <person name="Sun L."/>
            <person name="Manning G."/>
            <person name="Elde N.C."/>
            <person name="Turkewitz A.P."/>
            <person name="Asai D.J."/>
            <person name="Wilkes D.E."/>
            <person name="Wang Y."/>
            <person name="Cai H."/>
            <person name="Collins K."/>
            <person name="Stewart B.A."/>
            <person name="Lee S.R."/>
            <person name="Wilamowska K."/>
            <person name="Weinberg Z."/>
            <person name="Ruzzo W.L."/>
            <person name="Wloga D."/>
            <person name="Gaertig J."/>
            <person name="Frankel J."/>
            <person name="Tsao C.-C."/>
            <person name="Gorovsky M.A."/>
            <person name="Keeling P.J."/>
            <person name="Waller R.F."/>
            <person name="Patron N.J."/>
            <person name="Cherry J.M."/>
            <person name="Stover N.A."/>
            <person name="Krieger C.J."/>
            <person name="del Toro C."/>
            <person name="Ryder H.F."/>
            <person name="Williamson S.C."/>
            <person name="Barbeau R.A."/>
            <person name="Hamilton E.P."/>
            <person name="Orias E."/>
        </authorList>
    </citation>
    <scope>NUCLEOTIDE SEQUENCE [LARGE SCALE GENOMIC DNA]</scope>
    <source>
        <strain evidence="4">SB210</strain>
    </source>
</reference>
<feature type="compositionally biased region" description="Polar residues" evidence="2">
    <location>
        <begin position="202"/>
        <end position="222"/>
    </location>
</feature>
<feature type="compositionally biased region" description="Low complexity" evidence="2">
    <location>
        <begin position="127"/>
        <end position="136"/>
    </location>
</feature>
<feature type="compositionally biased region" description="Low complexity" evidence="2">
    <location>
        <begin position="655"/>
        <end position="666"/>
    </location>
</feature>
<dbReference type="RefSeq" id="XP_001017241.2">
    <property type="nucleotide sequence ID" value="XM_001017241.2"/>
</dbReference>
<keyword evidence="4" id="KW-1185">Reference proteome</keyword>
<feature type="region of interest" description="Disordered" evidence="2">
    <location>
        <begin position="706"/>
        <end position="734"/>
    </location>
</feature>
<accession>Q23K47</accession>
<feature type="compositionally biased region" description="Basic and acidic residues" evidence="2">
    <location>
        <begin position="111"/>
        <end position="126"/>
    </location>
</feature>
<feature type="compositionally biased region" description="Basic and acidic residues" evidence="2">
    <location>
        <begin position="139"/>
        <end position="150"/>
    </location>
</feature>
<evidence type="ECO:0000313" key="4">
    <source>
        <dbReference type="Proteomes" id="UP000009168"/>
    </source>
</evidence>
<feature type="compositionally biased region" description="Polar residues" evidence="2">
    <location>
        <begin position="1"/>
        <end position="16"/>
    </location>
</feature>
<dbReference type="EMBL" id="GG662673">
    <property type="protein sequence ID" value="EAR96996.2"/>
    <property type="molecule type" value="Genomic_DNA"/>
</dbReference>
<dbReference type="KEGG" id="tet:TTHERM_00195870"/>
<gene>
    <name evidence="3" type="ORF">TTHERM_00195870</name>
</gene>
<organism evidence="3 4">
    <name type="scientific">Tetrahymena thermophila (strain SB210)</name>
    <dbReference type="NCBI Taxonomy" id="312017"/>
    <lineage>
        <taxon>Eukaryota</taxon>
        <taxon>Sar</taxon>
        <taxon>Alveolata</taxon>
        <taxon>Ciliophora</taxon>
        <taxon>Intramacronucleata</taxon>
        <taxon>Oligohymenophorea</taxon>
        <taxon>Hymenostomatida</taxon>
        <taxon>Tetrahymenina</taxon>
        <taxon>Tetrahymenidae</taxon>
        <taxon>Tetrahymena</taxon>
    </lineage>
</organism>
<feature type="compositionally biased region" description="Polar residues" evidence="2">
    <location>
        <begin position="706"/>
        <end position="724"/>
    </location>
</feature>
<feature type="compositionally biased region" description="Basic and acidic residues" evidence="2">
    <location>
        <begin position="56"/>
        <end position="66"/>
    </location>
</feature>
<protein>
    <submittedName>
        <fullName evidence="3">Uncharacterized protein</fullName>
    </submittedName>
</protein>
<sequence length="1085" mass="126986">MNQAKYNKYKNSTIKAQSQSNQKLQQNKTQSNQQTENPSFYQYSVENSKKKQSISQEEKTMSSEDLNDRIKEIISRHGGYIYSETSPISEQFQDVVIGSDFNQKAEQAAQKPRDASKKKKIIESQLKKLSSSGSSSADRFTKNNFKKDKNLQQQQLPNQKRNKVSQSQRDYIFEQNQDQTSSSEVNQDATNYSFSEGIHSGAQIQEQKNQEEVIQQQESKISNRLPYLKENDNKYQSQDQNSGKQKYVNEQALQNSEINESFGNNDTSQIKYSTNLDRSNLQNITCEKYSTPLKEYDQKNFGKSKDCLQGSESQRSQVYNPITNSILESSFKKQQPNSKLSLENSIKNIKIKNLTRIKLIVKPPLLVSEICRGMVGLFCLSDEINEDESFLSKMNVDWTEIQPKFNQPGEMMNLICRTKSLIKNGKINERNIRYVSKTLDSIEQVVKMEEENREYSEMQSNHFENQVIMENMVVFVDFLGATCDYFFRTSQSNLPISIDTYMNTNKNKKESAQKYPNHAYIDTKNKNQIPQSIQISSYLEEQRDNRNMLSTQSSMFPNTSYVMSNKSEQIPLRNDSQFIQNSQARKSNVSQNDRSPQSCDIKKMNKFINHTPNQDQAGNQKYFLSKSRNNYSLKIQPHDFSNSNLEESKYISDVNNSNNGYNRQSNESIQKSQKTKQNLVLNKTSDTYYGLGSPSTQKLNSTFTTNITQSRSQTPTSEVYSQKKNTIKPRGSSLAKQQLNASNQKINQQKNIFKKSSKDLENQENEASVNINRSTSRNKINQSKPLKESINSKNTDKQIPQEQDFRKNRLEKIMELKVKKPKVESFVKKMIKGDPIYQDVLLKKQRNLSNDQNSQNLKNNNSHLLSGYHQMCDQYEHQKSHLSEKLQEVQNQVIQLSQRANKAEWDDKRYAKQTQMDEENSYQKFDLNFKREEHQRLKDFQKSVNEDEKQLLKEQSVDKYLMNRSRREYEKSVQIQNNAEEEFRSYVDLKYKQAMQRRQLLQQKSELDIKKQEYEDIRNYKSHQKSFEILEQKSRYGDEEVSRLNYSIQKSVEKKNELEKRLEKTLDVIYNFRKLTSFKNLHEFQ</sequence>
<evidence type="ECO:0000256" key="2">
    <source>
        <dbReference type="SAM" id="MobiDB-lite"/>
    </source>
</evidence>
<feature type="region of interest" description="Disordered" evidence="2">
    <location>
        <begin position="202"/>
        <end position="227"/>
    </location>
</feature>